<sequence>AFKVSNAVYFSKWYLNNFPSLKAPLLLMHQNSQTKVVLKVGNIVTFNADTVVKVIRYVLYVLQVVWSACSIIRGLRQN</sequence>
<dbReference type="EMBL" id="VTPC01076089">
    <property type="protein sequence ID" value="KAF2888558.1"/>
    <property type="molecule type" value="Genomic_DNA"/>
</dbReference>
<proteinExistence type="predicted"/>
<evidence type="ECO:0000313" key="2">
    <source>
        <dbReference type="Proteomes" id="UP000801492"/>
    </source>
</evidence>
<reference evidence="1" key="1">
    <citation type="submission" date="2019-08" db="EMBL/GenBank/DDBJ databases">
        <title>The genome of the North American firefly Photinus pyralis.</title>
        <authorList>
            <consortium name="Photinus pyralis genome working group"/>
            <person name="Fallon T.R."/>
            <person name="Sander Lower S.E."/>
            <person name="Weng J.-K."/>
        </authorList>
    </citation>
    <scope>NUCLEOTIDE SEQUENCE</scope>
    <source>
        <strain evidence="1">TRF0915ILg1</strain>
        <tissue evidence="1">Whole body</tissue>
    </source>
</reference>
<comment type="caution">
    <text evidence="1">The sequence shown here is derived from an EMBL/GenBank/DDBJ whole genome shotgun (WGS) entry which is preliminary data.</text>
</comment>
<accession>A0A8K0CQ57</accession>
<evidence type="ECO:0000313" key="1">
    <source>
        <dbReference type="EMBL" id="KAF2888558.1"/>
    </source>
</evidence>
<organism evidence="1 2">
    <name type="scientific">Ignelater luminosus</name>
    <name type="common">Cucubano</name>
    <name type="synonym">Pyrophorus luminosus</name>
    <dbReference type="NCBI Taxonomy" id="2038154"/>
    <lineage>
        <taxon>Eukaryota</taxon>
        <taxon>Metazoa</taxon>
        <taxon>Ecdysozoa</taxon>
        <taxon>Arthropoda</taxon>
        <taxon>Hexapoda</taxon>
        <taxon>Insecta</taxon>
        <taxon>Pterygota</taxon>
        <taxon>Neoptera</taxon>
        <taxon>Endopterygota</taxon>
        <taxon>Coleoptera</taxon>
        <taxon>Polyphaga</taxon>
        <taxon>Elateriformia</taxon>
        <taxon>Elateroidea</taxon>
        <taxon>Elateridae</taxon>
        <taxon>Agrypninae</taxon>
        <taxon>Pyrophorini</taxon>
        <taxon>Ignelater</taxon>
    </lineage>
</organism>
<dbReference type="AlphaFoldDB" id="A0A8K0CQ57"/>
<gene>
    <name evidence="1" type="ORF">ILUMI_17615</name>
</gene>
<protein>
    <submittedName>
        <fullName evidence="1">Uncharacterized protein</fullName>
    </submittedName>
</protein>
<keyword evidence="2" id="KW-1185">Reference proteome</keyword>
<name>A0A8K0CQ57_IGNLU</name>
<dbReference type="Proteomes" id="UP000801492">
    <property type="component" value="Unassembled WGS sequence"/>
</dbReference>
<feature type="non-terminal residue" evidence="1">
    <location>
        <position position="1"/>
    </location>
</feature>